<organism evidence="13 14">
    <name type="scientific">Meridianimarinicoccus marinus</name>
    <dbReference type="NCBI Taxonomy" id="3231483"/>
    <lineage>
        <taxon>Bacteria</taxon>
        <taxon>Pseudomonadati</taxon>
        <taxon>Pseudomonadota</taxon>
        <taxon>Alphaproteobacteria</taxon>
        <taxon>Rhodobacterales</taxon>
        <taxon>Paracoccaceae</taxon>
        <taxon>Meridianimarinicoccus</taxon>
    </lineage>
</organism>
<keyword evidence="1" id="KW-0813">Transport</keyword>
<keyword evidence="8" id="KW-0472">Membrane</keyword>
<dbReference type="SUPFAM" id="SSF52540">
    <property type="entry name" value="P-loop containing nucleoside triphosphate hydrolases"/>
    <property type="match status" value="1"/>
</dbReference>
<dbReference type="InterPro" id="IPR050334">
    <property type="entry name" value="Molybdenum_import_ModC"/>
</dbReference>
<evidence type="ECO:0000256" key="4">
    <source>
        <dbReference type="ARBA" id="ARBA00022519"/>
    </source>
</evidence>
<evidence type="ECO:0000256" key="3">
    <source>
        <dbReference type="ARBA" id="ARBA00022505"/>
    </source>
</evidence>
<evidence type="ECO:0000256" key="6">
    <source>
        <dbReference type="ARBA" id="ARBA00022840"/>
    </source>
</evidence>
<protein>
    <submittedName>
        <fullName evidence="13">Molybdenum ABC transporter ATP-binding protein</fullName>
    </submittedName>
</protein>
<dbReference type="SUPFAM" id="SSF50331">
    <property type="entry name" value="MOP-like"/>
    <property type="match status" value="1"/>
</dbReference>
<keyword evidence="6 13" id="KW-0067">ATP-binding</keyword>
<evidence type="ECO:0000259" key="12">
    <source>
        <dbReference type="PROSITE" id="PS51866"/>
    </source>
</evidence>
<dbReference type="InterPro" id="IPR017871">
    <property type="entry name" value="ABC_transporter-like_CS"/>
</dbReference>
<dbReference type="PROSITE" id="PS50893">
    <property type="entry name" value="ABC_TRANSPORTER_2"/>
    <property type="match status" value="1"/>
</dbReference>
<dbReference type="Gene3D" id="2.40.50.100">
    <property type="match status" value="1"/>
</dbReference>
<dbReference type="Gene3D" id="3.40.50.300">
    <property type="entry name" value="P-loop containing nucleotide triphosphate hydrolases"/>
    <property type="match status" value="1"/>
</dbReference>
<dbReference type="InterPro" id="IPR003439">
    <property type="entry name" value="ABC_transporter-like_ATP-bd"/>
</dbReference>
<dbReference type="EMBL" id="JBFBVU010000008">
    <property type="protein sequence ID" value="MEV8466829.1"/>
    <property type="molecule type" value="Genomic_DNA"/>
</dbReference>
<reference evidence="13 14" key="1">
    <citation type="submission" date="2024-07" db="EMBL/GenBank/DDBJ databases">
        <authorList>
            <person name="Kang M."/>
        </authorList>
    </citation>
    <scope>NUCLEOTIDE SEQUENCE [LARGE SCALE GENOMIC DNA]</scope>
    <source>
        <strain evidence="13 14">DFM31</strain>
    </source>
</reference>
<dbReference type="PANTHER" id="PTHR43514">
    <property type="entry name" value="ABC TRANSPORTER I FAMILY MEMBER 10"/>
    <property type="match status" value="1"/>
</dbReference>
<feature type="region of interest" description="Disordered" evidence="10">
    <location>
        <begin position="364"/>
        <end position="404"/>
    </location>
</feature>
<dbReference type="PROSITE" id="PS00211">
    <property type="entry name" value="ABC_TRANSPORTER_1"/>
    <property type="match status" value="1"/>
</dbReference>
<keyword evidence="7" id="KW-1278">Translocase</keyword>
<comment type="caution">
    <text evidence="13">The sequence shown here is derived from an EMBL/GenBank/DDBJ whole genome shotgun (WGS) entry which is preliminary data.</text>
</comment>
<feature type="domain" description="ABC transporter" evidence="11">
    <location>
        <begin position="2"/>
        <end position="232"/>
    </location>
</feature>
<dbReference type="NCBIfam" id="TIGR02142">
    <property type="entry name" value="modC_ABC"/>
    <property type="match status" value="1"/>
</dbReference>
<keyword evidence="14" id="KW-1185">Reference proteome</keyword>
<keyword evidence="5" id="KW-0547">Nucleotide-binding</keyword>
<dbReference type="Proteomes" id="UP001553161">
    <property type="component" value="Unassembled WGS sequence"/>
</dbReference>
<dbReference type="InterPro" id="IPR003593">
    <property type="entry name" value="AAA+_ATPase"/>
</dbReference>
<evidence type="ECO:0000256" key="2">
    <source>
        <dbReference type="ARBA" id="ARBA00022475"/>
    </source>
</evidence>
<dbReference type="InterPro" id="IPR027417">
    <property type="entry name" value="P-loop_NTPase"/>
</dbReference>
<sequence>MSVSVALSHALPGFALNVGFEAPDGVTALFGRSGSGKTSVVNAMAGLLRPDRGRISVGGEVLCDTDSGLWLPPYRRRVGYVFQDARLFPHLNVRDNLEYGQRFSRRGRRAGIDHVVGLLGLEALLARRPGALSGGERQRVAIGRALLSDPRILLLDEPLAALDEARKAEILPHLERLRDDSRIPIIFVSHSASEVARLATTVVAMDAGRVERVGPAAEVLSDLSAVRTIGVREAGSVLTGQVAAHHSDGLSEVRVSAGSLFLPRFGAAVGARVRVRIEAQDVILARGRPEGLSALNILPGEVIEMRGGTGPGVMVQLQIGADRLLARVTRRSAEALGLAPGAPCHAVVKSVSVARLDVGVVDTVNPGEDQAAPVTAGREQDAPGTAGDDQGAPGMAGDSGEKTR</sequence>
<dbReference type="GO" id="GO:0005524">
    <property type="term" value="F:ATP binding"/>
    <property type="evidence" value="ECO:0007669"/>
    <property type="project" value="UniProtKB-KW"/>
</dbReference>
<evidence type="ECO:0000256" key="7">
    <source>
        <dbReference type="ARBA" id="ARBA00022967"/>
    </source>
</evidence>
<name>A0ABV3L5G7_9RHOB</name>
<dbReference type="Pfam" id="PF03459">
    <property type="entry name" value="TOBE"/>
    <property type="match status" value="1"/>
</dbReference>
<keyword evidence="3 9" id="KW-0500">Molybdenum</keyword>
<dbReference type="Pfam" id="PF00005">
    <property type="entry name" value="ABC_tran"/>
    <property type="match status" value="1"/>
</dbReference>
<dbReference type="InterPro" id="IPR011868">
    <property type="entry name" value="ModC_ABC_ATP-bd"/>
</dbReference>
<feature type="domain" description="Mop" evidence="12">
    <location>
        <begin position="291"/>
        <end position="357"/>
    </location>
</feature>
<evidence type="ECO:0000256" key="1">
    <source>
        <dbReference type="ARBA" id="ARBA00022448"/>
    </source>
</evidence>
<dbReference type="RefSeq" id="WP_366192617.1">
    <property type="nucleotide sequence ID" value="NZ_JBFBVU010000008.1"/>
</dbReference>
<dbReference type="InterPro" id="IPR004606">
    <property type="entry name" value="Mop_domain"/>
</dbReference>
<gene>
    <name evidence="13" type="primary">modC</name>
    <name evidence="13" type="ORF">AB0T83_08570</name>
</gene>
<dbReference type="PROSITE" id="PS51866">
    <property type="entry name" value="MOP"/>
    <property type="match status" value="1"/>
</dbReference>
<dbReference type="SMART" id="SM00382">
    <property type="entry name" value="AAA"/>
    <property type="match status" value="1"/>
</dbReference>
<evidence type="ECO:0000313" key="14">
    <source>
        <dbReference type="Proteomes" id="UP001553161"/>
    </source>
</evidence>
<proteinExistence type="predicted"/>
<evidence type="ECO:0000256" key="10">
    <source>
        <dbReference type="SAM" id="MobiDB-lite"/>
    </source>
</evidence>
<evidence type="ECO:0000256" key="5">
    <source>
        <dbReference type="ARBA" id="ARBA00022741"/>
    </source>
</evidence>
<keyword evidence="4" id="KW-0997">Cell inner membrane</keyword>
<evidence type="ECO:0000313" key="13">
    <source>
        <dbReference type="EMBL" id="MEV8466829.1"/>
    </source>
</evidence>
<evidence type="ECO:0000256" key="8">
    <source>
        <dbReference type="ARBA" id="ARBA00023136"/>
    </source>
</evidence>
<dbReference type="InterPro" id="IPR008995">
    <property type="entry name" value="Mo/tungstate-bd_C_term_dom"/>
</dbReference>
<dbReference type="InterPro" id="IPR005116">
    <property type="entry name" value="Transp-assoc_OB_typ1"/>
</dbReference>
<accession>A0ABV3L5G7</accession>
<dbReference type="PANTHER" id="PTHR43514:SF4">
    <property type="entry name" value="ABC TRANSPORTER I FAMILY MEMBER 10"/>
    <property type="match status" value="1"/>
</dbReference>
<evidence type="ECO:0000259" key="11">
    <source>
        <dbReference type="PROSITE" id="PS50893"/>
    </source>
</evidence>
<evidence type="ECO:0000256" key="9">
    <source>
        <dbReference type="PROSITE-ProRule" id="PRU01213"/>
    </source>
</evidence>
<keyword evidence="2" id="KW-1003">Cell membrane</keyword>